<evidence type="ECO:0000313" key="3">
    <source>
        <dbReference type="Proteomes" id="UP000465112"/>
    </source>
</evidence>
<name>A0A6A5FHE8_PERFL</name>
<comment type="caution">
    <text evidence="2">The sequence shown here is derived from an EMBL/GenBank/DDBJ whole genome shotgun (WGS) entry which is preliminary data.</text>
</comment>
<organism evidence="2 3">
    <name type="scientific">Perca fluviatilis</name>
    <name type="common">European perch</name>
    <dbReference type="NCBI Taxonomy" id="8168"/>
    <lineage>
        <taxon>Eukaryota</taxon>
        <taxon>Metazoa</taxon>
        <taxon>Chordata</taxon>
        <taxon>Craniata</taxon>
        <taxon>Vertebrata</taxon>
        <taxon>Euteleostomi</taxon>
        <taxon>Actinopterygii</taxon>
        <taxon>Neopterygii</taxon>
        <taxon>Teleostei</taxon>
        <taxon>Neoteleostei</taxon>
        <taxon>Acanthomorphata</taxon>
        <taxon>Eupercaria</taxon>
        <taxon>Perciformes</taxon>
        <taxon>Percoidei</taxon>
        <taxon>Percidae</taxon>
        <taxon>Percinae</taxon>
        <taxon>Perca</taxon>
    </lineage>
</organism>
<feature type="region of interest" description="Disordered" evidence="1">
    <location>
        <begin position="59"/>
        <end position="79"/>
    </location>
</feature>
<proteinExistence type="predicted"/>
<evidence type="ECO:0008006" key="4">
    <source>
        <dbReference type="Google" id="ProtNLM"/>
    </source>
</evidence>
<evidence type="ECO:0000313" key="2">
    <source>
        <dbReference type="EMBL" id="KAF1389504.1"/>
    </source>
</evidence>
<protein>
    <recommendedName>
        <fullName evidence="4">DDE-1 domain-containing protein</fullName>
    </recommendedName>
</protein>
<feature type="region of interest" description="Disordered" evidence="1">
    <location>
        <begin position="124"/>
        <end position="144"/>
    </location>
</feature>
<reference evidence="2 3" key="1">
    <citation type="submission" date="2019-06" db="EMBL/GenBank/DDBJ databases">
        <title>A chromosome-scale genome assembly of the European perch, Perca fluviatilis.</title>
        <authorList>
            <person name="Roques C."/>
            <person name="Zahm M."/>
            <person name="Cabau C."/>
            <person name="Klopp C."/>
            <person name="Bouchez O."/>
            <person name="Donnadieu C."/>
            <person name="Kuhl H."/>
            <person name="Gislard M."/>
            <person name="Guendouz S."/>
            <person name="Journot L."/>
            <person name="Haffray P."/>
            <person name="Bestin A."/>
            <person name="Morvezen R."/>
            <person name="Feron R."/>
            <person name="Wen M."/>
            <person name="Jouanno E."/>
            <person name="Herpin A."/>
            <person name="Schartl M."/>
            <person name="Postlethwait J."/>
            <person name="Schaerlinger B."/>
            <person name="Chardard D."/>
            <person name="Lecocq T."/>
            <person name="Poncet C."/>
            <person name="Jaffrelo L."/>
            <person name="Lampietro C."/>
            <person name="Guiguen Y."/>
        </authorList>
    </citation>
    <scope>NUCLEOTIDE SEQUENCE [LARGE SCALE GENOMIC DNA]</scope>
    <source>
        <tissue evidence="2">Blood</tissue>
    </source>
</reference>
<gene>
    <name evidence="2" type="ORF">PFLUV_G00074100</name>
</gene>
<evidence type="ECO:0000256" key="1">
    <source>
        <dbReference type="SAM" id="MobiDB-lite"/>
    </source>
</evidence>
<keyword evidence="3" id="KW-1185">Reference proteome</keyword>
<sequence>MFIQSLPRDDPRPHLLLLDGHSSHVSNLYKKSNNLLKSKNVHIKCFPHYCPHNPCAATGGQGPLQESKTPLGPGREEVDKDDGWAEAVKDGVLCGVQQGLEDEKVVFEEVVLEDVPEEDNDLFNQFTPQEETHSQMRDLPPPHL</sequence>
<dbReference type="Proteomes" id="UP000465112">
    <property type="component" value="Chromosome 6"/>
</dbReference>
<dbReference type="AlphaFoldDB" id="A0A6A5FHE8"/>
<accession>A0A6A5FHE8</accession>
<dbReference type="EMBL" id="VHII01000006">
    <property type="protein sequence ID" value="KAF1389504.1"/>
    <property type="molecule type" value="Genomic_DNA"/>
</dbReference>